<organism evidence="1 2">
    <name type="scientific">Linum tenue</name>
    <dbReference type="NCBI Taxonomy" id="586396"/>
    <lineage>
        <taxon>Eukaryota</taxon>
        <taxon>Viridiplantae</taxon>
        <taxon>Streptophyta</taxon>
        <taxon>Embryophyta</taxon>
        <taxon>Tracheophyta</taxon>
        <taxon>Spermatophyta</taxon>
        <taxon>Magnoliopsida</taxon>
        <taxon>eudicotyledons</taxon>
        <taxon>Gunneridae</taxon>
        <taxon>Pentapetalae</taxon>
        <taxon>rosids</taxon>
        <taxon>fabids</taxon>
        <taxon>Malpighiales</taxon>
        <taxon>Linaceae</taxon>
        <taxon>Linum</taxon>
    </lineage>
</organism>
<protein>
    <submittedName>
        <fullName evidence="1">Uncharacterized protein</fullName>
    </submittedName>
</protein>
<accession>A0AAV0PQ88</accession>
<evidence type="ECO:0000313" key="2">
    <source>
        <dbReference type="Proteomes" id="UP001154282"/>
    </source>
</evidence>
<comment type="caution">
    <text evidence="1">The sequence shown here is derived from an EMBL/GenBank/DDBJ whole genome shotgun (WGS) entry which is preliminary data.</text>
</comment>
<sequence length="15" mass="1799">MRWMNSSKTRKADTS</sequence>
<proteinExistence type="predicted"/>
<name>A0AAV0PQ88_9ROSI</name>
<gene>
    <name evidence="1" type="ORF">LITE_LOCUS39352</name>
</gene>
<keyword evidence="2" id="KW-1185">Reference proteome</keyword>
<dbReference type="EMBL" id="CAMGYJ010000009">
    <property type="protein sequence ID" value="CAI0472712.1"/>
    <property type="molecule type" value="Genomic_DNA"/>
</dbReference>
<dbReference type="Proteomes" id="UP001154282">
    <property type="component" value="Unassembled WGS sequence"/>
</dbReference>
<reference evidence="1" key="1">
    <citation type="submission" date="2022-08" db="EMBL/GenBank/DDBJ databases">
        <authorList>
            <person name="Gutierrez-Valencia J."/>
        </authorList>
    </citation>
    <scope>NUCLEOTIDE SEQUENCE</scope>
</reference>
<evidence type="ECO:0000313" key="1">
    <source>
        <dbReference type="EMBL" id="CAI0472712.1"/>
    </source>
</evidence>